<dbReference type="Pfam" id="PF00041">
    <property type="entry name" value="fn3"/>
    <property type="match status" value="1"/>
</dbReference>
<keyword evidence="5" id="KW-0677">Repeat</keyword>
<dbReference type="SUPFAM" id="SSF103506">
    <property type="entry name" value="Mitochondrial carrier"/>
    <property type="match status" value="1"/>
</dbReference>
<evidence type="ECO:0000256" key="2">
    <source>
        <dbReference type="ARBA" id="ARBA00006375"/>
    </source>
</evidence>
<dbReference type="InterPro" id="IPR011989">
    <property type="entry name" value="ARM-like"/>
</dbReference>
<evidence type="ECO:0000256" key="5">
    <source>
        <dbReference type="ARBA" id="ARBA00022737"/>
    </source>
</evidence>
<evidence type="ECO:0000256" key="10">
    <source>
        <dbReference type="PROSITE-ProRule" id="PRU00282"/>
    </source>
</evidence>
<evidence type="ECO:0000313" key="13">
    <source>
        <dbReference type="Proteomes" id="UP000281406"/>
    </source>
</evidence>
<feature type="repeat" description="Solcar" evidence="10">
    <location>
        <begin position="890"/>
        <end position="981"/>
    </location>
</feature>
<gene>
    <name evidence="12" type="ORF">DPX16_4904</name>
</gene>
<dbReference type="InterPro" id="IPR051508">
    <property type="entry name" value="Mito_Carrier_Antiporter"/>
</dbReference>
<dbReference type="InterPro" id="IPR016024">
    <property type="entry name" value="ARM-type_fold"/>
</dbReference>
<evidence type="ECO:0000256" key="9">
    <source>
        <dbReference type="ARBA" id="ARBA00023136"/>
    </source>
</evidence>
<evidence type="ECO:0000256" key="3">
    <source>
        <dbReference type="ARBA" id="ARBA00022448"/>
    </source>
</evidence>
<dbReference type="PANTHER" id="PTHR45928">
    <property type="entry name" value="RE38146P"/>
    <property type="match status" value="1"/>
</dbReference>
<evidence type="ECO:0000256" key="1">
    <source>
        <dbReference type="ARBA" id="ARBA00004448"/>
    </source>
</evidence>
<dbReference type="Proteomes" id="UP000281406">
    <property type="component" value="Unassembled WGS sequence"/>
</dbReference>
<organism evidence="12 13">
    <name type="scientific">Anabarilius grahami</name>
    <name type="common">Kanglang fish</name>
    <name type="synonym">Barilius grahami</name>
    <dbReference type="NCBI Taxonomy" id="495550"/>
    <lineage>
        <taxon>Eukaryota</taxon>
        <taxon>Metazoa</taxon>
        <taxon>Chordata</taxon>
        <taxon>Craniata</taxon>
        <taxon>Vertebrata</taxon>
        <taxon>Euteleostomi</taxon>
        <taxon>Actinopterygii</taxon>
        <taxon>Neopterygii</taxon>
        <taxon>Teleostei</taxon>
        <taxon>Ostariophysi</taxon>
        <taxon>Cypriniformes</taxon>
        <taxon>Xenocyprididae</taxon>
        <taxon>Xenocypridinae</taxon>
        <taxon>Xenocypridinae incertae sedis</taxon>
        <taxon>Anabarilius</taxon>
    </lineage>
</organism>
<comment type="caution">
    <text evidence="12">The sequence shown here is derived from an EMBL/GenBank/DDBJ whole genome shotgun (WGS) entry which is preliminary data.</text>
</comment>
<dbReference type="Gene3D" id="1.50.40.10">
    <property type="entry name" value="Mitochondrial carrier domain"/>
    <property type="match status" value="1"/>
</dbReference>
<dbReference type="SMART" id="SM00060">
    <property type="entry name" value="FN3"/>
    <property type="match status" value="2"/>
</dbReference>
<comment type="subcellular location">
    <subcellularLocation>
        <location evidence="1">Mitochondrion inner membrane</location>
        <topology evidence="1">Multi-pass membrane protein</topology>
    </subcellularLocation>
</comment>
<protein>
    <submittedName>
        <fullName evidence="12">Solute carrier family 25 member 35</fullName>
    </submittedName>
</protein>
<keyword evidence="6" id="KW-0999">Mitochondrion inner membrane</keyword>
<dbReference type="InterPro" id="IPR003961">
    <property type="entry name" value="FN3_dom"/>
</dbReference>
<accession>A0A3N0XTT0</accession>
<keyword evidence="8" id="KW-0496">Mitochondrion</keyword>
<dbReference type="InterPro" id="IPR018108">
    <property type="entry name" value="MCP_transmembrane"/>
</dbReference>
<keyword evidence="7" id="KW-1133">Transmembrane helix</keyword>
<evidence type="ECO:0000256" key="7">
    <source>
        <dbReference type="ARBA" id="ARBA00022989"/>
    </source>
</evidence>
<evidence type="ECO:0000259" key="11">
    <source>
        <dbReference type="PROSITE" id="PS50853"/>
    </source>
</evidence>
<keyword evidence="4 10" id="KW-0812">Transmembrane</keyword>
<sequence length="986" mass="107672">MSSTACCPDPCNNGNPLTWLLCPSIDHVSSALQILLDLAREDKGALVEKVLQHRNPELCIDVLRKLLKSSASWLSSTAACIFGVLLENEFMVLKLQKGAEEDNNLICDLAQMLSVDESDVVMNAAGAIASLVETASGRTWFLQNQSLFNEALERLSVLLENERENTVNSAALVLARLSLCEETCEKVLSYSSACETFRRLAQCLSCSHKDTAMNAGFAVGRLCGSRQARILILREAKEHQLVSRLQALLSSGSEVEMSQTACFALSCLANDEDGHALLMESTSVPALLDGLLQMLQSPEPDSIWFAAMTVRVLVSRPSGVVPVRMHYPLLKQLKLLSMSSSTGPELQEEVNMCLRRLEHLSKPPPVMVTNLTSTSYTVSWERCKPESGLEVIYSLFDRNVMLYQGLLCQVTLPVSPHQSMEPLSLLLNLSTPDGDISPFSEPVVITPEKLGFRLKPPQELCVIGSTATHVHLCWIEPEGRVKPRSYQIYCNDTLVKTTTLLGATVNGLSPATSYKLSVSSLGQGDAESPRAVIEVRTADDQDHAPSALTVVVLGRHELQINWGVPVAPLGRLFKYELNMNGCVVYMGTERAYTARRLSANTAYTCTVTAITSRGRCQSSPVTKKSARDEYLHSSRYMLSPIHQTASKRSTPSSIQVMSEVKKNDTNSPATLKSKVHPTMVQHRAIDLRKDRLRQGSAVVFPVSSTDHLMVSNGEHSEYIFRMQTLSSIPEDLTHFRAKISPGKIDGLAGLQKGLVPGLVYQFFMNGVRLGSYAIIESLGYIHTDGRVSAAKSTVSGAIAGVVGAVMGSPIYLVKTHLQSQSTSSIAVGHQYKHRGMMHALLAIHKQHGILGLWRGASAAVPRVSVGSAAQLSTFSASKELVTDLQVFSEGSWLIALSAGMISSVVVVLAMTPFDVVSTRLYNQPVNHLGKGVLYRGFVDCFSKTLKKEGMTGLYKGLGASYFRLGPHTILSLLFWNELRTLYHSNS</sequence>
<evidence type="ECO:0000256" key="8">
    <source>
        <dbReference type="ARBA" id="ARBA00023128"/>
    </source>
</evidence>
<dbReference type="InterPro" id="IPR013783">
    <property type="entry name" value="Ig-like_fold"/>
</dbReference>
<feature type="domain" description="Fibronectin type-III" evidence="11">
    <location>
        <begin position="544"/>
        <end position="629"/>
    </location>
</feature>
<feature type="domain" description="Fibronectin type-III" evidence="11">
    <location>
        <begin position="456"/>
        <end position="540"/>
    </location>
</feature>
<dbReference type="InterPro" id="IPR036116">
    <property type="entry name" value="FN3_sf"/>
</dbReference>
<dbReference type="AlphaFoldDB" id="A0A3N0XTT0"/>
<feature type="repeat" description="Solcar" evidence="10">
    <location>
        <begin position="787"/>
        <end position="880"/>
    </location>
</feature>
<dbReference type="SUPFAM" id="SSF49265">
    <property type="entry name" value="Fibronectin type III"/>
    <property type="match status" value="1"/>
</dbReference>
<keyword evidence="9 10" id="KW-0472">Membrane</keyword>
<dbReference type="PROSITE" id="PS50853">
    <property type="entry name" value="FN3"/>
    <property type="match status" value="2"/>
</dbReference>
<keyword evidence="3" id="KW-0813">Transport</keyword>
<dbReference type="PROSITE" id="PS50920">
    <property type="entry name" value="SOLCAR"/>
    <property type="match status" value="2"/>
</dbReference>
<dbReference type="SUPFAM" id="SSF48371">
    <property type="entry name" value="ARM repeat"/>
    <property type="match status" value="1"/>
</dbReference>
<dbReference type="InterPro" id="IPR023395">
    <property type="entry name" value="MCP_dom_sf"/>
</dbReference>
<dbReference type="PANTHER" id="PTHR45928:SF2">
    <property type="entry name" value="SOLUTE CARRIER FAMILY 25 MEMBER 35"/>
    <property type="match status" value="1"/>
</dbReference>
<dbReference type="Gene3D" id="1.25.10.10">
    <property type="entry name" value="Leucine-rich Repeat Variant"/>
    <property type="match status" value="2"/>
</dbReference>
<proteinExistence type="inferred from homology"/>
<comment type="similarity">
    <text evidence="2">Belongs to the mitochondrial carrier (TC 2.A.29) family.</text>
</comment>
<dbReference type="Pfam" id="PF00153">
    <property type="entry name" value="Mito_carr"/>
    <property type="match status" value="2"/>
</dbReference>
<reference evidence="12 13" key="1">
    <citation type="submission" date="2018-10" db="EMBL/GenBank/DDBJ databases">
        <title>Genome assembly for a Yunnan-Guizhou Plateau 3E fish, Anabarilius grahami (Regan), and its evolutionary and genetic applications.</title>
        <authorList>
            <person name="Jiang W."/>
        </authorList>
    </citation>
    <scope>NUCLEOTIDE SEQUENCE [LARGE SCALE GENOMIC DNA]</scope>
    <source>
        <strain evidence="12">AG-KIZ</strain>
        <tissue evidence="12">Muscle</tissue>
    </source>
</reference>
<dbReference type="CDD" id="cd00063">
    <property type="entry name" value="FN3"/>
    <property type="match status" value="2"/>
</dbReference>
<evidence type="ECO:0000256" key="4">
    <source>
        <dbReference type="ARBA" id="ARBA00022692"/>
    </source>
</evidence>
<evidence type="ECO:0000256" key="6">
    <source>
        <dbReference type="ARBA" id="ARBA00022792"/>
    </source>
</evidence>
<dbReference type="Gene3D" id="2.60.40.10">
    <property type="entry name" value="Immunoglobulins"/>
    <property type="match status" value="2"/>
</dbReference>
<dbReference type="EMBL" id="RJVU01060737">
    <property type="protein sequence ID" value="ROJ44586.1"/>
    <property type="molecule type" value="Genomic_DNA"/>
</dbReference>
<dbReference type="GO" id="GO:0005743">
    <property type="term" value="C:mitochondrial inner membrane"/>
    <property type="evidence" value="ECO:0007669"/>
    <property type="project" value="UniProtKB-SubCell"/>
</dbReference>
<evidence type="ECO:0000313" key="12">
    <source>
        <dbReference type="EMBL" id="ROJ44586.1"/>
    </source>
</evidence>
<name>A0A3N0XTT0_ANAGA</name>
<keyword evidence="13" id="KW-1185">Reference proteome</keyword>
<dbReference type="OrthoDB" id="10253954at2759"/>